<proteinExistence type="predicted"/>
<keyword evidence="2" id="KW-1185">Reference proteome</keyword>
<dbReference type="AlphaFoldDB" id="A0A0U2VWN0"/>
<dbReference type="KEGG" id="pnp:IJ22_48320"/>
<evidence type="ECO:0000313" key="2">
    <source>
        <dbReference type="Proteomes" id="UP000061660"/>
    </source>
</evidence>
<reference evidence="2" key="1">
    <citation type="submission" date="2015-12" db="EMBL/GenBank/DDBJ databases">
        <title>Complete genome sequences of two moderately thermophilic Paenibacillus species.</title>
        <authorList>
            <person name="Butler R.III."/>
            <person name="Wang J."/>
            <person name="Stark B.C."/>
            <person name="Pombert J.-F."/>
        </authorList>
    </citation>
    <scope>NUCLEOTIDE SEQUENCE [LARGE SCALE GENOMIC DNA]</scope>
    <source>
        <strain evidence="2">32O-Y</strain>
    </source>
</reference>
<sequence>MLLFDGKHFGWYFFRRMVNQGVAGPIQPGQTFLIELIYTDKHPMAGKVLFHIFHDILHTPFAFGILFPAHANVEAALAYIGCKFMGQDQVAVVFTRKQQMTWSYTIFRVIPP</sequence>
<organism evidence="1 2">
    <name type="scientific">Paenibacillus naphthalenovorans</name>
    <dbReference type="NCBI Taxonomy" id="162209"/>
    <lineage>
        <taxon>Bacteria</taxon>
        <taxon>Bacillati</taxon>
        <taxon>Bacillota</taxon>
        <taxon>Bacilli</taxon>
        <taxon>Bacillales</taxon>
        <taxon>Paenibacillaceae</taxon>
        <taxon>Paenibacillus</taxon>
    </lineage>
</organism>
<accession>A0A0U2VWN0</accession>
<gene>
    <name evidence="1" type="ORF">IJ22_48320</name>
</gene>
<name>A0A0U2VWN0_9BACL</name>
<evidence type="ECO:0000313" key="1">
    <source>
        <dbReference type="EMBL" id="ALS25094.1"/>
    </source>
</evidence>
<protein>
    <submittedName>
        <fullName evidence="1">Uncharacterized protein</fullName>
    </submittedName>
</protein>
<reference evidence="1 2" key="2">
    <citation type="journal article" date="2016" name="Genome Announc.">
        <title>Complete Genome Sequences of Two Interactive Moderate Thermophiles, Paenibacillus napthalenovorans 32O-Y and Paenibacillus sp. 32O-W.</title>
        <authorList>
            <person name="Butler R.R.III."/>
            <person name="Wang J."/>
            <person name="Stark B.C."/>
            <person name="Pombert J.F."/>
        </authorList>
    </citation>
    <scope>NUCLEOTIDE SEQUENCE [LARGE SCALE GENOMIC DNA]</scope>
    <source>
        <strain evidence="1 2">32O-Y</strain>
    </source>
</reference>
<dbReference type="Proteomes" id="UP000061660">
    <property type="component" value="Chromosome"/>
</dbReference>
<dbReference type="EMBL" id="CP013652">
    <property type="protein sequence ID" value="ALS25094.1"/>
    <property type="molecule type" value="Genomic_DNA"/>
</dbReference>